<evidence type="ECO:0000256" key="8">
    <source>
        <dbReference type="ARBA" id="ARBA00022840"/>
    </source>
</evidence>
<evidence type="ECO:0000256" key="4">
    <source>
        <dbReference type="ARBA" id="ARBA00022679"/>
    </source>
</evidence>
<comment type="cofactor">
    <cofactor evidence="12">
        <name>Mg(2+)</name>
        <dbReference type="ChEBI" id="CHEBI:18420"/>
    </cofactor>
    <text evidence="12">Requires a divalent cation, most likely magnesium in vivo, as an electrophilic catalyst to aid phosphoryl group transfer. It is the chelate of the metal and the nucleotide that is the actual substrate.</text>
</comment>
<keyword evidence="13" id="KW-0423">Lactose metabolism</keyword>
<dbReference type="HAMAP" id="MF_01987">
    <property type="entry name" value="Ribokinase"/>
    <property type="match status" value="1"/>
</dbReference>
<keyword evidence="11 12" id="KW-0119">Carbohydrate metabolism</keyword>
<dbReference type="InterPro" id="IPR002139">
    <property type="entry name" value="Ribo/fructo_kinase"/>
</dbReference>
<evidence type="ECO:0000313" key="15">
    <source>
        <dbReference type="EMBL" id="HIZ07712.1"/>
    </source>
</evidence>
<proteinExistence type="inferred from homology"/>
<dbReference type="GO" id="GO:0009024">
    <property type="term" value="F:tagatose-6-phosphate kinase activity"/>
    <property type="evidence" value="ECO:0007669"/>
    <property type="project" value="UniProtKB-EC"/>
</dbReference>
<comment type="similarity">
    <text evidence="1">Belongs to the carbohydrate kinase pfkB family.</text>
</comment>
<keyword evidence="5 12" id="KW-0479">Metal-binding</keyword>
<dbReference type="EC" id="2.7.1.15" evidence="2 12"/>
<evidence type="ECO:0000256" key="5">
    <source>
        <dbReference type="ARBA" id="ARBA00022723"/>
    </source>
</evidence>
<keyword evidence="7 12" id="KW-0418">Kinase</keyword>
<dbReference type="GO" id="GO:0005988">
    <property type="term" value="P:lactose metabolic process"/>
    <property type="evidence" value="ECO:0007669"/>
    <property type="project" value="UniProtKB-KW"/>
</dbReference>
<evidence type="ECO:0000256" key="13">
    <source>
        <dbReference type="PIRNR" id="PIRNR000535"/>
    </source>
</evidence>
<evidence type="ECO:0000313" key="16">
    <source>
        <dbReference type="Proteomes" id="UP000824024"/>
    </source>
</evidence>
<dbReference type="PANTHER" id="PTHR10584:SF166">
    <property type="entry name" value="RIBOKINASE"/>
    <property type="match status" value="1"/>
</dbReference>
<dbReference type="InterPro" id="IPR017583">
    <property type="entry name" value="Tagatose/fructose_Pkinase"/>
</dbReference>
<dbReference type="AlphaFoldDB" id="A0A9D2D312"/>
<feature type="binding site" evidence="12">
    <location>
        <position position="287"/>
    </location>
    <ligand>
        <name>K(+)</name>
        <dbReference type="ChEBI" id="CHEBI:29103"/>
    </ligand>
</feature>
<dbReference type="Gene3D" id="3.40.1190.20">
    <property type="match status" value="1"/>
</dbReference>
<dbReference type="GO" id="GO:0019303">
    <property type="term" value="P:D-ribose catabolic process"/>
    <property type="evidence" value="ECO:0007669"/>
    <property type="project" value="UniProtKB-UniRule"/>
</dbReference>
<evidence type="ECO:0000256" key="3">
    <source>
        <dbReference type="ARBA" id="ARBA00016943"/>
    </source>
</evidence>
<keyword evidence="12" id="KW-0963">Cytoplasm</keyword>
<evidence type="ECO:0000256" key="6">
    <source>
        <dbReference type="ARBA" id="ARBA00022741"/>
    </source>
</evidence>
<dbReference type="PANTHER" id="PTHR10584">
    <property type="entry name" value="SUGAR KINASE"/>
    <property type="match status" value="1"/>
</dbReference>
<comment type="similarity">
    <text evidence="12">Belongs to the carbohydrate kinase PfkB family. Ribokinase subfamily.</text>
</comment>
<comment type="pathway">
    <text evidence="12">Carbohydrate metabolism; D-ribose degradation; D-ribose 5-phosphate from beta-D-ribopyranose: step 2/2.</text>
</comment>
<dbReference type="InterPro" id="IPR029056">
    <property type="entry name" value="Ribokinase-like"/>
</dbReference>
<evidence type="ECO:0000256" key="7">
    <source>
        <dbReference type="ARBA" id="ARBA00022777"/>
    </source>
</evidence>
<evidence type="ECO:0000259" key="14">
    <source>
        <dbReference type="Pfam" id="PF00294"/>
    </source>
</evidence>
<comment type="subcellular location">
    <subcellularLocation>
        <location evidence="12">Cytoplasm</location>
    </subcellularLocation>
</comment>
<feature type="binding site" evidence="12">
    <location>
        <begin position="253"/>
        <end position="254"/>
    </location>
    <ligand>
        <name>ATP</name>
        <dbReference type="ChEBI" id="CHEBI:30616"/>
    </ligand>
</feature>
<evidence type="ECO:0000256" key="2">
    <source>
        <dbReference type="ARBA" id="ARBA00012035"/>
    </source>
</evidence>
<feature type="active site" description="Proton acceptor" evidence="12">
    <location>
        <position position="254"/>
    </location>
</feature>
<dbReference type="GO" id="GO:0046872">
    <property type="term" value="F:metal ion binding"/>
    <property type="evidence" value="ECO:0007669"/>
    <property type="project" value="UniProtKB-KW"/>
</dbReference>
<comment type="caution">
    <text evidence="15">The sequence shown here is derived from an EMBL/GenBank/DDBJ whole genome shotgun (WGS) entry which is preliminary data.</text>
</comment>
<comment type="subunit">
    <text evidence="12">Homodimer.</text>
</comment>
<dbReference type="InterPro" id="IPR002173">
    <property type="entry name" value="Carboh/pur_kinase_PfkB_CS"/>
</dbReference>
<dbReference type="EMBL" id="DXCH01000201">
    <property type="protein sequence ID" value="HIZ07712.1"/>
    <property type="molecule type" value="Genomic_DNA"/>
</dbReference>
<dbReference type="PROSITE" id="PS00584">
    <property type="entry name" value="PFKB_KINASES_2"/>
    <property type="match status" value="1"/>
</dbReference>
<feature type="binding site" evidence="12">
    <location>
        <begin position="12"/>
        <end position="14"/>
    </location>
    <ligand>
        <name>substrate</name>
    </ligand>
</feature>
<keyword evidence="8 12" id="KW-0067">ATP-binding</keyword>
<accession>A0A9D2D312</accession>
<feature type="binding site" evidence="12">
    <location>
        <begin position="222"/>
        <end position="227"/>
    </location>
    <ligand>
        <name>ATP</name>
        <dbReference type="ChEBI" id="CHEBI:30616"/>
    </ligand>
</feature>
<dbReference type="Pfam" id="PF00294">
    <property type="entry name" value="PfkB"/>
    <property type="match status" value="1"/>
</dbReference>
<dbReference type="InterPro" id="IPR011877">
    <property type="entry name" value="Ribokinase"/>
</dbReference>
<keyword evidence="10 12" id="KW-0630">Potassium</keyword>
<feature type="binding site" evidence="12">
    <location>
        <position position="278"/>
    </location>
    <ligand>
        <name>ATP</name>
        <dbReference type="ChEBI" id="CHEBI:30616"/>
    </ligand>
</feature>
<reference evidence="15" key="2">
    <citation type="submission" date="2021-04" db="EMBL/GenBank/DDBJ databases">
        <authorList>
            <person name="Gilroy R."/>
        </authorList>
    </citation>
    <scope>NUCLEOTIDE SEQUENCE</scope>
    <source>
        <strain evidence="15">CHK192-9172</strain>
    </source>
</reference>
<feature type="binding site" evidence="12">
    <location>
        <position position="284"/>
    </location>
    <ligand>
        <name>K(+)</name>
        <dbReference type="ChEBI" id="CHEBI:29103"/>
    </ligand>
</feature>
<comment type="catalytic activity">
    <reaction evidence="12">
        <text>D-ribose + ATP = D-ribose 5-phosphate + ADP + H(+)</text>
        <dbReference type="Rhea" id="RHEA:13697"/>
        <dbReference type="ChEBI" id="CHEBI:15378"/>
        <dbReference type="ChEBI" id="CHEBI:30616"/>
        <dbReference type="ChEBI" id="CHEBI:47013"/>
        <dbReference type="ChEBI" id="CHEBI:78346"/>
        <dbReference type="ChEBI" id="CHEBI:456216"/>
        <dbReference type="EC" id="2.7.1.15"/>
    </reaction>
</comment>
<feature type="binding site" evidence="12">
    <location>
        <position position="141"/>
    </location>
    <ligand>
        <name>substrate</name>
    </ligand>
</feature>
<feature type="binding site" evidence="12">
    <location>
        <position position="289"/>
    </location>
    <ligand>
        <name>K(+)</name>
        <dbReference type="ChEBI" id="CHEBI:29103"/>
    </ligand>
</feature>
<sequence>MKKKILVIGSLNIDQSIHVKEMPLEGQTIMGENLVFAAGGKGANQACAAGRLGADVTMLGCVGDDDFGRMQMESLRQAGVDISKLKATKDAATGTAVIYVNERGNNCIVVAAGANQECDTAYLKENEKLFQEYEYILLQMEIPYDAVYYAIRQGKKAGCKVVLNPAPAPDSMPEDIWDKLHFITPNETELMGLTGMPVSNQEEIKKAAESLLAKGVENVLVTMGEKGVMVVNKAGAVVYPARTCSPVDTTAAGDTFNGGLLTALAEGRSVEEACRFGNTASSITVTRKGAQSSIPDREETLEQMKDFCPAPEII</sequence>
<comment type="similarity">
    <text evidence="13">Belongs to the carbohydrate kinase PfkB family. LacC subfamily.</text>
</comment>
<evidence type="ECO:0000256" key="9">
    <source>
        <dbReference type="ARBA" id="ARBA00022842"/>
    </source>
</evidence>
<feature type="binding site" evidence="12">
    <location>
        <position position="186"/>
    </location>
    <ligand>
        <name>ATP</name>
        <dbReference type="ChEBI" id="CHEBI:30616"/>
    </ligand>
</feature>
<feature type="binding site" evidence="12">
    <location>
        <position position="293"/>
    </location>
    <ligand>
        <name>K(+)</name>
        <dbReference type="ChEBI" id="CHEBI:29103"/>
    </ligand>
</feature>
<evidence type="ECO:0000256" key="10">
    <source>
        <dbReference type="ARBA" id="ARBA00022958"/>
    </source>
</evidence>
<comment type="caution">
    <text evidence="12">Lacks conserved residue(s) required for the propagation of feature annotation.</text>
</comment>
<dbReference type="CDD" id="cd01174">
    <property type="entry name" value="ribokinase"/>
    <property type="match status" value="1"/>
</dbReference>
<feature type="binding site" evidence="12">
    <location>
        <position position="250"/>
    </location>
    <ligand>
        <name>K(+)</name>
        <dbReference type="ChEBI" id="CHEBI:29103"/>
    </ligand>
</feature>
<feature type="binding site" evidence="12">
    <location>
        <position position="248"/>
    </location>
    <ligand>
        <name>K(+)</name>
        <dbReference type="ChEBI" id="CHEBI:29103"/>
    </ligand>
</feature>
<organism evidence="15 16">
    <name type="scientific">Candidatus Eubacterium avistercoris</name>
    <dbReference type="NCBI Taxonomy" id="2838567"/>
    <lineage>
        <taxon>Bacteria</taxon>
        <taxon>Bacillati</taxon>
        <taxon>Bacillota</taxon>
        <taxon>Clostridia</taxon>
        <taxon>Eubacteriales</taxon>
        <taxon>Eubacteriaceae</taxon>
        <taxon>Eubacterium</taxon>
    </lineage>
</organism>
<evidence type="ECO:0000256" key="12">
    <source>
        <dbReference type="HAMAP-Rule" id="MF_01987"/>
    </source>
</evidence>
<dbReference type="Proteomes" id="UP000824024">
    <property type="component" value="Unassembled WGS sequence"/>
</dbReference>
<dbReference type="NCBIfam" id="TIGR02152">
    <property type="entry name" value="D_ribokin_bact"/>
    <property type="match status" value="1"/>
</dbReference>
<dbReference type="InterPro" id="IPR011611">
    <property type="entry name" value="PfkB_dom"/>
</dbReference>
<dbReference type="PIRSF" id="PIRSF000535">
    <property type="entry name" value="1PFK/6PFK/LacC"/>
    <property type="match status" value="1"/>
</dbReference>
<comment type="function">
    <text evidence="12">Catalyzes the phosphorylation of ribose at O-5 in a reaction requiring ATP and magnesium. The resulting D-ribose-5-phosphate can then be used either for sythesis of nucleotides, histidine, and tryptophan, or as a component of the pentose phosphate pathway.</text>
</comment>
<comment type="pathway">
    <text evidence="13">Carbohydrate metabolism; D-tagatose 6-phosphate degradation; D-glyceraldehyde 3-phosphate and glycerone phosphate from D-tagatose 6-phosphate: step 1/2.</text>
</comment>
<keyword evidence="9 12" id="KW-0460">Magnesium</keyword>
<comment type="activity regulation">
    <text evidence="12">Activated by a monovalent cation that binds near, but not in, the active site. The most likely occupant of the site in vivo is potassium. Ion binding induces a conformational change that may alter substrate affinity.</text>
</comment>
<dbReference type="PRINTS" id="PR00990">
    <property type="entry name" value="RIBOKINASE"/>
</dbReference>
<dbReference type="SUPFAM" id="SSF53613">
    <property type="entry name" value="Ribokinase-like"/>
    <property type="match status" value="1"/>
</dbReference>
<gene>
    <name evidence="12 15" type="primary">rbsK</name>
    <name evidence="15" type="ORF">IAA08_07245</name>
</gene>
<reference evidence="15" key="1">
    <citation type="journal article" date="2021" name="PeerJ">
        <title>Extensive microbial diversity within the chicken gut microbiome revealed by metagenomics and culture.</title>
        <authorList>
            <person name="Gilroy R."/>
            <person name="Ravi A."/>
            <person name="Getino M."/>
            <person name="Pursley I."/>
            <person name="Horton D.L."/>
            <person name="Alikhan N.F."/>
            <person name="Baker D."/>
            <person name="Gharbi K."/>
            <person name="Hall N."/>
            <person name="Watson M."/>
            <person name="Adriaenssens E.M."/>
            <person name="Foster-Nyarko E."/>
            <person name="Jarju S."/>
            <person name="Secka A."/>
            <person name="Antonio M."/>
            <person name="Oren A."/>
            <person name="Chaudhuri R.R."/>
            <person name="La Ragione R."/>
            <person name="Hildebrand F."/>
            <person name="Pallen M.J."/>
        </authorList>
    </citation>
    <scope>NUCLEOTIDE SEQUENCE</scope>
    <source>
        <strain evidence="15">CHK192-9172</strain>
    </source>
</reference>
<comment type="catalytic activity">
    <reaction evidence="13">
        <text>D-tagatofuranose 6-phosphate + ATP = D-tagatofuranose 1,6-bisphosphate + ADP + H(+)</text>
        <dbReference type="Rhea" id="RHEA:12420"/>
        <dbReference type="ChEBI" id="CHEBI:15378"/>
        <dbReference type="ChEBI" id="CHEBI:30616"/>
        <dbReference type="ChEBI" id="CHEBI:58694"/>
        <dbReference type="ChEBI" id="CHEBI:58695"/>
        <dbReference type="ChEBI" id="CHEBI:456216"/>
        <dbReference type="EC" id="2.7.1.144"/>
    </reaction>
</comment>
<feature type="domain" description="Carbohydrate kinase PfkB" evidence="14">
    <location>
        <begin position="3"/>
        <end position="296"/>
    </location>
</feature>
<dbReference type="GO" id="GO:0005737">
    <property type="term" value="C:cytoplasm"/>
    <property type="evidence" value="ECO:0007669"/>
    <property type="project" value="UniProtKB-SubCell"/>
</dbReference>
<feature type="binding site" evidence="12">
    <location>
        <begin position="40"/>
        <end position="44"/>
    </location>
    <ligand>
        <name>substrate</name>
    </ligand>
</feature>
<dbReference type="GO" id="GO:0004747">
    <property type="term" value="F:ribokinase activity"/>
    <property type="evidence" value="ECO:0007669"/>
    <property type="project" value="UniProtKB-UniRule"/>
</dbReference>
<name>A0A9D2D312_9FIRM</name>
<evidence type="ECO:0000256" key="11">
    <source>
        <dbReference type="ARBA" id="ARBA00023277"/>
    </source>
</evidence>
<keyword evidence="6 12" id="KW-0547">Nucleotide-binding</keyword>
<evidence type="ECO:0000256" key="1">
    <source>
        <dbReference type="ARBA" id="ARBA00005380"/>
    </source>
</evidence>
<protein>
    <recommendedName>
        <fullName evidence="3 12">Ribokinase</fullName>
        <shortName evidence="12">RK</shortName>
        <ecNumber evidence="2 12">2.7.1.15</ecNumber>
    </recommendedName>
</protein>
<feature type="binding site" evidence="12">
    <location>
        <position position="254"/>
    </location>
    <ligand>
        <name>substrate</name>
    </ligand>
</feature>
<keyword evidence="4 12" id="KW-0808">Transferase</keyword>
<dbReference type="GO" id="GO:0005524">
    <property type="term" value="F:ATP binding"/>
    <property type="evidence" value="ECO:0007669"/>
    <property type="project" value="UniProtKB-UniRule"/>
</dbReference>